<reference evidence="1" key="2">
    <citation type="journal article" date="2020" name="Nat. Commun.">
        <title>Large-scale genome sequencing of mycorrhizal fungi provides insights into the early evolution of symbiotic traits.</title>
        <authorList>
            <person name="Miyauchi S."/>
            <person name="Kiss E."/>
            <person name="Kuo A."/>
            <person name="Drula E."/>
            <person name="Kohler A."/>
            <person name="Sanchez-Garcia M."/>
            <person name="Morin E."/>
            <person name="Andreopoulos B."/>
            <person name="Barry K.W."/>
            <person name="Bonito G."/>
            <person name="Buee M."/>
            <person name="Carver A."/>
            <person name="Chen C."/>
            <person name="Cichocki N."/>
            <person name="Clum A."/>
            <person name="Culley D."/>
            <person name="Crous P.W."/>
            <person name="Fauchery L."/>
            <person name="Girlanda M."/>
            <person name="Hayes R.D."/>
            <person name="Keri Z."/>
            <person name="LaButti K."/>
            <person name="Lipzen A."/>
            <person name="Lombard V."/>
            <person name="Magnuson J."/>
            <person name="Maillard F."/>
            <person name="Murat C."/>
            <person name="Nolan M."/>
            <person name="Ohm R.A."/>
            <person name="Pangilinan J."/>
            <person name="Pereira M.F."/>
            <person name="Perotto S."/>
            <person name="Peter M."/>
            <person name="Pfister S."/>
            <person name="Riley R."/>
            <person name="Sitrit Y."/>
            <person name="Stielow J.B."/>
            <person name="Szollosi G."/>
            <person name="Zifcakova L."/>
            <person name="Stursova M."/>
            <person name="Spatafora J.W."/>
            <person name="Tedersoo L."/>
            <person name="Vaario L.M."/>
            <person name="Yamada A."/>
            <person name="Yan M."/>
            <person name="Wang P."/>
            <person name="Xu J."/>
            <person name="Bruns T."/>
            <person name="Baldrian P."/>
            <person name="Vilgalys R."/>
            <person name="Dunand C."/>
            <person name="Henrissat B."/>
            <person name="Grigoriev I.V."/>
            <person name="Hibbett D."/>
            <person name="Nagy L.G."/>
            <person name="Martin F.M."/>
        </authorList>
    </citation>
    <scope>NUCLEOTIDE SEQUENCE</scope>
    <source>
        <strain evidence="1">P2</strain>
    </source>
</reference>
<reference evidence="1" key="1">
    <citation type="submission" date="2019-10" db="EMBL/GenBank/DDBJ databases">
        <authorList>
            <consortium name="DOE Joint Genome Institute"/>
            <person name="Kuo A."/>
            <person name="Miyauchi S."/>
            <person name="Kiss E."/>
            <person name="Drula E."/>
            <person name="Kohler A."/>
            <person name="Sanchez-Garcia M."/>
            <person name="Andreopoulos B."/>
            <person name="Barry K.W."/>
            <person name="Bonito G."/>
            <person name="Buee M."/>
            <person name="Carver A."/>
            <person name="Chen C."/>
            <person name="Cichocki N."/>
            <person name="Clum A."/>
            <person name="Culley D."/>
            <person name="Crous P.W."/>
            <person name="Fauchery L."/>
            <person name="Girlanda M."/>
            <person name="Hayes R."/>
            <person name="Keri Z."/>
            <person name="Labutti K."/>
            <person name="Lipzen A."/>
            <person name="Lombard V."/>
            <person name="Magnuson J."/>
            <person name="Maillard F."/>
            <person name="Morin E."/>
            <person name="Murat C."/>
            <person name="Nolan M."/>
            <person name="Ohm R."/>
            <person name="Pangilinan J."/>
            <person name="Pereira M."/>
            <person name="Perotto S."/>
            <person name="Peter M."/>
            <person name="Riley R."/>
            <person name="Sitrit Y."/>
            <person name="Stielow B."/>
            <person name="Szollosi G."/>
            <person name="Zifcakova L."/>
            <person name="Stursova M."/>
            <person name="Spatafora J.W."/>
            <person name="Tedersoo L."/>
            <person name="Vaario L.-M."/>
            <person name="Yamada A."/>
            <person name="Yan M."/>
            <person name="Wang P."/>
            <person name="Xu J."/>
            <person name="Bruns T."/>
            <person name="Baldrian P."/>
            <person name="Vilgalys R."/>
            <person name="Henrissat B."/>
            <person name="Grigoriev I.V."/>
            <person name="Hibbett D."/>
            <person name="Nagy L.G."/>
            <person name="Martin F.M."/>
        </authorList>
    </citation>
    <scope>NUCLEOTIDE SEQUENCE</scope>
    <source>
        <strain evidence="1">P2</strain>
    </source>
</reference>
<sequence length="136" mass="15898">MDGMGFVGRFFPVCPMRLFPSERRKIYVICSCLDHILRLETKLSRWGSRTYDRKSPLRRSHRPRYTLYLLITFWIFSIRSSAYQREGYPILYLIRPCNQPLVFTPSRAGIWRALSSNSLLHGVVGFCTIPSFALSD</sequence>
<name>A0ACB6Z0A8_THEGA</name>
<evidence type="ECO:0000313" key="1">
    <source>
        <dbReference type="EMBL" id="KAF9643003.1"/>
    </source>
</evidence>
<dbReference type="Proteomes" id="UP000886501">
    <property type="component" value="Unassembled WGS sequence"/>
</dbReference>
<accession>A0ACB6Z0A8</accession>
<proteinExistence type="predicted"/>
<keyword evidence="2" id="KW-1185">Reference proteome</keyword>
<comment type="caution">
    <text evidence="1">The sequence shown here is derived from an EMBL/GenBank/DDBJ whole genome shotgun (WGS) entry which is preliminary data.</text>
</comment>
<evidence type="ECO:0000313" key="2">
    <source>
        <dbReference type="Proteomes" id="UP000886501"/>
    </source>
</evidence>
<dbReference type="EMBL" id="MU118301">
    <property type="protein sequence ID" value="KAF9643003.1"/>
    <property type="molecule type" value="Genomic_DNA"/>
</dbReference>
<gene>
    <name evidence="1" type="ORF">BDM02DRAFT_1773361</name>
</gene>
<organism evidence="1 2">
    <name type="scientific">Thelephora ganbajun</name>
    <name type="common">Ganba fungus</name>
    <dbReference type="NCBI Taxonomy" id="370292"/>
    <lineage>
        <taxon>Eukaryota</taxon>
        <taxon>Fungi</taxon>
        <taxon>Dikarya</taxon>
        <taxon>Basidiomycota</taxon>
        <taxon>Agaricomycotina</taxon>
        <taxon>Agaricomycetes</taxon>
        <taxon>Thelephorales</taxon>
        <taxon>Thelephoraceae</taxon>
        <taxon>Thelephora</taxon>
    </lineage>
</organism>
<protein>
    <submittedName>
        <fullName evidence="1">Uncharacterized protein</fullName>
    </submittedName>
</protein>